<evidence type="ECO:0000313" key="4">
    <source>
        <dbReference type="Proteomes" id="UP000001194"/>
    </source>
</evidence>
<dbReference type="HOGENOM" id="CLU_033975_0_1_1"/>
<accession>B0CVC5</accession>
<dbReference type="GeneID" id="6071598"/>
<dbReference type="Gene3D" id="3.30.1540.10">
    <property type="entry name" value="formyl-coa transferase, domain 3"/>
    <property type="match status" value="1"/>
</dbReference>
<dbReference type="EMBL" id="DS547093">
    <property type="protein sequence ID" value="EDR13302.1"/>
    <property type="molecule type" value="Genomic_DNA"/>
</dbReference>
<dbReference type="OrthoDB" id="5863171at2759"/>
<dbReference type="InterPro" id="IPR023606">
    <property type="entry name" value="CoA-Trfase_III_dom_1_sf"/>
</dbReference>
<sequence length="443" mass="48778">MLRLLCSRNTKLSQFAFSRRWIETGPTKPSPASTFPYGPGIPPPLKGVKILDLTRVLAGPTATMLLADLGADVIKVEEVTRGDDTPSHQPPESAYFLSANRNKRSMTVNFKTPEGLAIVHKLVERADILVENFVSGKLASMGLGWEDCKRINERLIYASITGYGQTGPYRDAAGYDVIIEGEAGLMHITGEPDRPPCKVGVAATDIATGLYAHGAIMAGLISRQQTGKGVWIDCNLFETQIAGLANIASNYLIAGQEASRHGTAHPSIVPYQVFPCRDGFLMIGAGNNKQFRILAESVLGNPELANDPKFSTNDARVENRTELVKIITDVLMQRDRDHWLERFRGLGVPFGPINNIKQTFEHPQAIARQVTVEVDHPRSGKIKLVSPPVTYNGQKMPVRLPPPWLSEHTTEVLEELGYCRNEIESLRERSITYLGWGLATCCH</sequence>
<protein>
    <submittedName>
        <fullName evidence="3">Predicted protein</fullName>
    </submittedName>
</protein>
<keyword evidence="4" id="KW-1185">Reference proteome</keyword>
<dbReference type="InterPro" id="IPR044855">
    <property type="entry name" value="CoA-Trfase_III_dom3_sf"/>
</dbReference>
<proteinExistence type="inferred from homology"/>
<dbReference type="InterPro" id="IPR003673">
    <property type="entry name" value="CoA-Trfase_fam_III"/>
</dbReference>
<evidence type="ECO:0000256" key="2">
    <source>
        <dbReference type="ARBA" id="ARBA00022679"/>
    </source>
</evidence>
<evidence type="ECO:0000256" key="1">
    <source>
        <dbReference type="ARBA" id="ARBA00008383"/>
    </source>
</evidence>
<dbReference type="SUPFAM" id="SSF89796">
    <property type="entry name" value="CoA-transferase family III (CaiB/BaiF)"/>
    <property type="match status" value="1"/>
</dbReference>
<name>B0CVC5_LACBS</name>
<dbReference type="RefSeq" id="XP_001875800.1">
    <property type="nucleotide sequence ID" value="XM_001875765.1"/>
</dbReference>
<dbReference type="STRING" id="486041.B0CVC5"/>
<dbReference type="AlphaFoldDB" id="B0CVC5"/>
<dbReference type="GO" id="GO:0047369">
    <property type="term" value="F:succinate-hydroxymethylglutarate CoA-transferase activity"/>
    <property type="evidence" value="ECO:0007669"/>
    <property type="project" value="TreeGrafter"/>
</dbReference>
<reference evidence="3 4" key="1">
    <citation type="journal article" date="2008" name="Nature">
        <title>The genome of Laccaria bicolor provides insights into mycorrhizal symbiosis.</title>
        <authorList>
            <person name="Martin F."/>
            <person name="Aerts A."/>
            <person name="Ahren D."/>
            <person name="Brun A."/>
            <person name="Danchin E.G.J."/>
            <person name="Duchaussoy F."/>
            <person name="Gibon J."/>
            <person name="Kohler A."/>
            <person name="Lindquist E."/>
            <person name="Pereda V."/>
            <person name="Salamov A."/>
            <person name="Shapiro H.J."/>
            <person name="Wuyts J."/>
            <person name="Blaudez D."/>
            <person name="Buee M."/>
            <person name="Brokstein P."/>
            <person name="Canbaeck B."/>
            <person name="Cohen D."/>
            <person name="Courty P.E."/>
            <person name="Coutinho P.M."/>
            <person name="Delaruelle C."/>
            <person name="Detter J.C."/>
            <person name="Deveau A."/>
            <person name="DiFazio S."/>
            <person name="Duplessis S."/>
            <person name="Fraissinet-Tachet L."/>
            <person name="Lucic E."/>
            <person name="Frey-Klett P."/>
            <person name="Fourrey C."/>
            <person name="Feussner I."/>
            <person name="Gay G."/>
            <person name="Grimwood J."/>
            <person name="Hoegger P.J."/>
            <person name="Jain P."/>
            <person name="Kilaru S."/>
            <person name="Labbe J."/>
            <person name="Lin Y.C."/>
            <person name="Legue V."/>
            <person name="Le Tacon F."/>
            <person name="Marmeisse R."/>
            <person name="Melayah D."/>
            <person name="Montanini B."/>
            <person name="Muratet M."/>
            <person name="Nehls U."/>
            <person name="Niculita-Hirzel H."/>
            <person name="Oudot-Le Secq M.P."/>
            <person name="Peter M."/>
            <person name="Quesneville H."/>
            <person name="Rajashekar B."/>
            <person name="Reich M."/>
            <person name="Rouhier N."/>
            <person name="Schmutz J."/>
            <person name="Yin T."/>
            <person name="Chalot M."/>
            <person name="Henrissat B."/>
            <person name="Kuees U."/>
            <person name="Lucas S."/>
            <person name="Van de Peer Y."/>
            <person name="Podila G.K."/>
            <person name="Polle A."/>
            <person name="Pukkila P.J."/>
            <person name="Richardson P.M."/>
            <person name="Rouze P."/>
            <person name="Sanders I.R."/>
            <person name="Stajich J.E."/>
            <person name="Tunlid A."/>
            <person name="Tuskan G."/>
            <person name="Grigoriev I.V."/>
        </authorList>
    </citation>
    <scope>NUCLEOTIDE SEQUENCE [LARGE SCALE GENOMIC DNA]</scope>
    <source>
        <strain evidence="4">S238N-H82 / ATCC MYA-4686</strain>
    </source>
</reference>
<comment type="similarity">
    <text evidence="1">Belongs to the CoA-transferase III family.</text>
</comment>
<keyword evidence="2" id="KW-0808">Transferase</keyword>
<dbReference type="Pfam" id="PF02515">
    <property type="entry name" value="CoA_transf_3"/>
    <property type="match status" value="1"/>
</dbReference>
<dbReference type="PANTHER" id="PTHR48207">
    <property type="entry name" value="SUCCINATE--HYDROXYMETHYLGLUTARATE COA-TRANSFERASE"/>
    <property type="match status" value="1"/>
</dbReference>
<organism evidence="4">
    <name type="scientific">Laccaria bicolor (strain S238N-H82 / ATCC MYA-4686)</name>
    <name type="common">Bicoloured deceiver</name>
    <name type="synonym">Laccaria laccata var. bicolor</name>
    <dbReference type="NCBI Taxonomy" id="486041"/>
    <lineage>
        <taxon>Eukaryota</taxon>
        <taxon>Fungi</taxon>
        <taxon>Dikarya</taxon>
        <taxon>Basidiomycota</taxon>
        <taxon>Agaricomycotina</taxon>
        <taxon>Agaricomycetes</taxon>
        <taxon>Agaricomycetidae</taxon>
        <taxon>Agaricales</taxon>
        <taxon>Agaricineae</taxon>
        <taxon>Hydnangiaceae</taxon>
        <taxon>Laccaria</taxon>
    </lineage>
</organism>
<evidence type="ECO:0000313" key="3">
    <source>
        <dbReference type="EMBL" id="EDR13302.1"/>
    </source>
</evidence>
<dbReference type="GO" id="GO:0005739">
    <property type="term" value="C:mitochondrion"/>
    <property type="evidence" value="ECO:0007669"/>
    <property type="project" value="TreeGrafter"/>
</dbReference>
<gene>
    <name evidence="3" type="ORF">LACBIDRAFT_188465</name>
</gene>
<dbReference type="InParanoid" id="B0CVC5"/>
<dbReference type="KEGG" id="lbc:LACBIDRAFT_188465"/>
<dbReference type="Gene3D" id="3.40.50.10540">
    <property type="entry name" value="Crotonobetainyl-coa:carnitine coa-transferase, domain 1"/>
    <property type="match status" value="1"/>
</dbReference>
<dbReference type="InterPro" id="IPR050483">
    <property type="entry name" value="CoA-transferase_III_domain"/>
</dbReference>
<dbReference type="Proteomes" id="UP000001194">
    <property type="component" value="Unassembled WGS sequence"/>
</dbReference>
<dbReference type="PANTHER" id="PTHR48207:SF3">
    <property type="entry name" value="SUCCINATE--HYDROXYMETHYLGLUTARATE COA-TRANSFERASE"/>
    <property type="match status" value="1"/>
</dbReference>